<dbReference type="EMBL" id="FAVB01000001">
    <property type="protein sequence ID" value="CUU68191.1"/>
    <property type="molecule type" value="Genomic_DNA"/>
</dbReference>
<evidence type="ECO:0000313" key="3">
    <source>
        <dbReference type="Proteomes" id="UP000052237"/>
    </source>
</evidence>
<name>A0A0S4R2W7_CAMHY</name>
<proteinExistence type="predicted"/>
<accession>A0A0S4R2W7</accession>
<dbReference type="AlphaFoldDB" id="A0A0S4R2W7"/>
<keyword evidence="3" id="KW-1185">Reference proteome</keyword>
<comment type="caution">
    <text evidence="2">The sequence shown here is derived from an EMBL/GenBank/DDBJ whole genome shotgun (WGS) entry which is preliminary data.</text>
</comment>
<organism evidence="2 3">
    <name type="scientific">Campylobacter hyointestinalis subsp. hyointestinalis</name>
    <dbReference type="NCBI Taxonomy" id="91352"/>
    <lineage>
        <taxon>Bacteria</taxon>
        <taxon>Pseudomonadati</taxon>
        <taxon>Campylobacterota</taxon>
        <taxon>Epsilonproteobacteria</taxon>
        <taxon>Campylobacterales</taxon>
        <taxon>Campylobacteraceae</taxon>
        <taxon>Campylobacter</taxon>
    </lineage>
</organism>
<dbReference type="InterPro" id="IPR025484">
    <property type="entry name" value="DUF4376"/>
</dbReference>
<evidence type="ECO:0000313" key="2">
    <source>
        <dbReference type="EMBL" id="CUU68191.1"/>
    </source>
</evidence>
<reference evidence="2 3" key="1">
    <citation type="submission" date="2015-11" db="EMBL/GenBank/DDBJ databases">
        <authorList>
            <consortium name="Pathogen Informatics"/>
        </authorList>
    </citation>
    <scope>NUCLEOTIDE SEQUENCE [LARGE SCALE GENOMIC DNA]</scope>
    <source>
        <strain evidence="2 3">006A-0059</strain>
    </source>
</reference>
<sequence length="161" mass="18730">MYYKNDNDELFFEPSQKVITENKLQEITKEKFDEILANINKPSFDEAKKNKQTAIKNAFEAELNNLSNGLNIENIGVVDCGKQHLSNVQGLIKVVESDLIKEVDFRLYDNSTTKLNLEQLKKIELAIILKSQELYVKKWELEQAINSTSSLEEVERIKWEY</sequence>
<protein>
    <submittedName>
        <fullName evidence="2">3-deoxy-D-arabino-heptulosonate 7-phosphate synthase</fullName>
    </submittedName>
</protein>
<evidence type="ECO:0000259" key="1">
    <source>
        <dbReference type="Pfam" id="PF14301"/>
    </source>
</evidence>
<dbReference type="Pfam" id="PF14301">
    <property type="entry name" value="DUF4376"/>
    <property type="match status" value="1"/>
</dbReference>
<gene>
    <name evidence="2" type="primary">dhs</name>
    <name evidence="2" type="ORF">ERS686654_00063</name>
</gene>
<feature type="domain" description="DUF4376" evidence="1">
    <location>
        <begin position="47"/>
        <end position="148"/>
    </location>
</feature>
<dbReference type="RefSeq" id="WP_059434856.1">
    <property type="nucleotide sequence ID" value="NZ_FAVB01000001.1"/>
</dbReference>
<dbReference type="Proteomes" id="UP000052237">
    <property type="component" value="Unassembled WGS sequence"/>
</dbReference>